<evidence type="ECO:0000256" key="2">
    <source>
        <dbReference type="SAM" id="SignalP"/>
    </source>
</evidence>
<evidence type="ECO:0000256" key="1">
    <source>
        <dbReference type="SAM" id="MobiDB-lite"/>
    </source>
</evidence>
<feature type="compositionally biased region" description="Low complexity" evidence="1">
    <location>
        <begin position="24"/>
        <end position="52"/>
    </location>
</feature>
<evidence type="ECO:0000313" key="3">
    <source>
        <dbReference type="EMBL" id="MEY2181072.1"/>
    </source>
</evidence>
<feature type="compositionally biased region" description="Polar residues" evidence="1">
    <location>
        <begin position="76"/>
        <end position="91"/>
    </location>
</feature>
<feature type="chain" id="PRO_5047065715" description="DUF3887 domain-containing protein" evidence="2">
    <location>
        <begin position="22"/>
        <end position="163"/>
    </location>
</feature>
<keyword evidence="2" id="KW-0732">Signal</keyword>
<sequence>MKQAIPFILPAMLMAFGSVQAQTAPAQQPAQQPAQSSQQAPKQAPAPTPASAEQTASCGGAVNKALTAMDKGDFNGATQSFDPNGKPTSDKLQQAWGALTQQYGKAKSIGGADKGQMVQGYTVVLVPMQFDKGKVGAEAACGVNGQLVMLRFGLMPNAAGSKS</sequence>
<dbReference type="Gene3D" id="3.10.450.590">
    <property type="match status" value="1"/>
</dbReference>
<reference evidence="3 4" key="1">
    <citation type="submission" date="2024-07" db="EMBL/GenBank/DDBJ databases">
        <title>Molecular mechanisms and environmental adaptations of flagellar loss and biofilm growth of Rhodanobacter under environmental stress.</title>
        <authorList>
            <person name="Chen M."/>
        </authorList>
    </citation>
    <scope>NUCLEOTIDE SEQUENCE [LARGE SCALE GENOMIC DNA]</scope>
    <source>
        <strain evidence="3 4">RS22</strain>
    </source>
</reference>
<feature type="signal peptide" evidence="2">
    <location>
        <begin position="1"/>
        <end position="21"/>
    </location>
</feature>
<comment type="caution">
    <text evidence="3">The sequence shown here is derived from an EMBL/GenBank/DDBJ whole genome shotgun (WGS) entry which is preliminary data.</text>
</comment>
<dbReference type="EMBL" id="JBGBPY010000001">
    <property type="protein sequence ID" value="MEY2181072.1"/>
    <property type="molecule type" value="Genomic_DNA"/>
</dbReference>
<keyword evidence="4" id="KW-1185">Reference proteome</keyword>
<feature type="region of interest" description="Disordered" evidence="1">
    <location>
        <begin position="24"/>
        <end position="56"/>
    </location>
</feature>
<evidence type="ECO:0000313" key="4">
    <source>
        <dbReference type="Proteomes" id="UP001562159"/>
    </source>
</evidence>
<evidence type="ECO:0008006" key="5">
    <source>
        <dbReference type="Google" id="ProtNLM"/>
    </source>
</evidence>
<proteinExistence type="predicted"/>
<name>A0ABV4AL10_9GAMM</name>
<feature type="region of interest" description="Disordered" evidence="1">
    <location>
        <begin position="72"/>
        <end position="91"/>
    </location>
</feature>
<dbReference type="Proteomes" id="UP001562159">
    <property type="component" value="Unassembled WGS sequence"/>
</dbReference>
<gene>
    <name evidence="3" type="ORF">AB7878_01470</name>
</gene>
<protein>
    <recommendedName>
        <fullName evidence="5">DUF3887 domain-containing protein</fullName>
    </recommendedName>
</protein>
<accession>A0ABV4AL10</accession>
<organism evidence="3 4">
    <name type="scientific">Rhodanobacter humi</name>
    <dbReference type="NCBI Taxonomy" id="1888173"/>
    <lineage>
        <taxon>Bacteria</taxon>
        <taxon>Pseudomonadati</taxon>
        <taxon>Pseudomonadota</taxon>
        <taxon>Gammaproteobacteria</taxon>
        <taxon>Lysobacterales</taxon>
        <taxon>Rhodanobacteraceae</taxon>
        <taxon>Rhodanobacter</taxon>
    </lineage>
</organism>